<organism evidence="1">
    <name type="scientific">Meiothermus ruber</name>
    <dbReference type="NCBI Taxonomy" id="277"/>
    <lineage>
        <taxon>Bacteria</taxon>
        <taxon>Thermotogati</taxon>
        <taxon>Deinococcota</taxon>
        <taxon>Deinococci</taxon>
        <taxon>Thermales</taxon>
        <taxon>Thermaceae</taxon>
        <taxon>Meiothermus</taxon>
    </lineage>
</organism>
<reference evidence="1" key="1">
    <citation type="journal article" date="2020" name="mSystems">
        <title>Genome- and Community-Level Interaction Insights into Carbon Utilization and Element Cycling Functions of Hydrothermarchaeota in Hydrothermal Sediment.</title>
        <authorList>
            <person name="Zhou Z."/>
            <person name="Liu Y."/>
            <person name="Xu W."/>
            <person name="Pan J."/>
            <person name="Luo Z.H."/>
            <person name="Li M."/>
        </authorList>
    </citation>
    <scope>NUCLEOTIDE SEQUENCE [LARGE SCALE GENOMIC DNA]</scope>
    <source>
        <strain evidence="1">SpSt-524</strain>
    </source>
</reference>
<gene>
    <name evidence="1" type="ORF">ENS82_12820</name>
</gene>
<evidence type="ECO:0000313" key="1">
    <source>
        <dbReference type="EMBL" id="HFG21571.1"/>
    </source>
</evidence>
<dbReference type="EMBL" id="DSWI01000031">
    <property type="protein sequence ID" value="HFG21571.1"/>
    <property type="molecule type" value="Genomic_DNA"/>
</dbReference>
<protein>
    <submittedName>
        <fullName evidence="1">Uncharacterized protein</fullName>
    </submittedName>
</protein>
<accession>A0A7C3DLN7</accession>
<dbReference type="AlphaFoldDB" id="A0A7C3DLN7"/>
<dbReference type="RefSeq" id="WP_277188556.1">
    <property type="nucleotide sequence ID" value="NZ_JAIMAP010000008.1"/>
</dbReference>
<name>A0A7C3DLN7_MEIRU</name>
<proteinExistence type="predicted"/>
<comment type="caution">
    <text evidence="1">The sequence shown here is derived from an EMBL/GenBank/DDBJ whole genome shotgun (WGS) entry which is preliminary data.</text>
</comment>
<sequence>MRSFFKRSSELLDEAIRHRNYPLIAAQLLLAYRRGEDTPEALAGAALEAAVLLSHFEER</sequence>